<dbReference type="KEGG" id="vg:11464109"/>
<dbReference type="EMBL" id="FJ483970">
    <property type="protein sequence ID" value="AEV80741.1"/>
    <property type="molecule type" value="Genomic_DNA"/>
</dbReference>
<dbReference type="GeneID" id="11464109"/>
<dbReference type="Pfam" id="PF04637">
    <property type="entry name" value="Herpes_pp85"/>
    <property type="match status" value="1"/>
</dbReference>
<evidence type="ECO:0000256" key="2">
    <source>
        <dbReference type="SAM" id="MobiDB-lite"/>
    </source>
</evidence>
<name>G8XUB0_9BETA</name>
<feature type="region of interest" description="Disordered" evidence="2">
    <location>
        <begin position="351"/>
        <end position="373"/>
    </location>
</feature>
<dbReference type="GO" id="GO:0043657">
    <property type="term" value="C:host cell"/>
    <property type="evidence" value="ECO:0007669"/>
    <property type="project" value="UniProtKB-SubCell"/>
</dbReference>
<proteinExistence type="predicted"/>
<feature type="compositionally biased region" description="Polar residues" evidence="2">
    <location>
        <begin position="543"/>
        <end position="558"/>
    </location>
</feature>
<evidence type="ECO:0000313" key="3">
    <source>
        <dbReference type="EMBL" id="AEV80741.1"/>
    </source>
</evidence>
<dbReference type="Proteomes" id="UP000113968">
    <property type="component" value="Segment"/>
</dbReference>
<sequence length="575" mass="64726">MAMPRPPNPYSFPSLPVDESLNFRADLFTDTHRHLLKDLVTVGSGGYVGILCYGMPIPTHLLETMVDFQLKPTYMRVKLLATPIVEIAIMANHYHNSYGILQETKARFHEMYSGATKHRLVRSFQKLCRRLPVAVNANEIIDCLETPDVTFGTMTQCLSQLNQLREAADLSPSEDTRARYGTLTAYNLLYVPPRFLTSRGVSLYSENLGDITRKTHAPMRSLIMDQRPRTAATILDDMSFAVSMAHLCVRHKLELQQLRSWIWAKCNELVDDAYFVYTQAPEVKDAFLNVMASMRLTQSDPRMLAYQNMLGTLLDFLQAVYHTGIYAVPKFMRFCAFNLISYLQRAVGPHRGDEESSGDSSSSEDVAFDVDPTPERGETIYITKNPYGVPELFKVPSDLAGFLKKRNFVRRDVMYNVYLLDSGRVSTRAHPVKNIYSLMLEGGSRQTGTTSRNLSEIAEKTPRGHNVVTEEFVDLFADVQRRDAPSSSSTSSTASTSSSSRESLLEQAPRQRRYISVAAFAPYSAARLRTGRRRLRLPRGPAHTSNSGPDTLHPNSEADSGPDPRDELVDQIRQL</sequence>
<reference evidence="3" key="1">
    <citation type="submission" date="2011-12" db="EMBL/GenBank/DDBJ databases">
        <title>Comparative genomics of primate cytomegaloviruses.</title>
        <authorList>
            <person name="Davison A.J."/>
            <person name="Holton M."/>
            <person name="Dolan A."/>
            <person name="Dargan D.J."/>
            <person name="Gatherer D."/>
            <person name="Hayward G.S."/>
        </authorList>
    </citation>
    <scope>NUCLEOTIDE SEQUENCE [LARGE SCALE GENOMIC DNA]</scope>
    <source>
        <strain evidence="3">S34E</strain>
    </source>
</reference>
<feature type="compositionally biased region" description="Low complexity" evidence="2">
    <location>
        <begin position="486"/>
        <end position="500"/>
    </location>
</feature>
<evidence type="ECO:0000256" key="1">
    <source>
        <dbReference type="ARBA" id="ARBA00004340"/>
    </source>
</evidence>
<feature type="region of interest" description="Disordered" evidence="2">
    <location>
        <begin position="531"/>
        <end position="575"/>
    </location>
</feature>
<feature type="compositionally biased region" description="Basic and acidic residues" evidence="2">
    <location>
        <begin position="562"/>
        <end position="575"/>
    </location>
</feature>
<organism evidence="3 4">
    <name type="scientific">Aotine betaherpesvirus 1</name>
    <dbReference type="NCBI Taxonomy" id="50290"/>
    <lineage>
        <taxon>Viruses</taxon>
        <taxon>Duplodnaviria</taxon>
        <taxon>Heunggongvirae</taxon>
        <taxon>Peploviricota</taxon>
        <taxon>Herviviricetes</taxon>
        <taxon>Herpesvirales</taxon>
        <taxon>Orthoherpesviridae</taxon>
        <taxon>Betaherpesvirinae</taxon>
        <taxon>Cytomegalovirus</taxon>
        <taxon>Cytomegalovirus aotinebeta1</taxon>
    </lineage>
</organism>
<keyword evidence="4" id="KW-1185">Reference proteome</keyword>
<evidence type="ECO:0000313" key="4">
    <source>
        <dbReference type="Proteomes" id="UP000113968"/>
    </source>
</evidence>
<dbReference type="OrthoDB" id="8203at10239"/>
<protein>
    <submittedName>
        <fullName evidence="3">Tegument protein UL35</fullName>
    </submittedName>
</protein>
<feature type="region of interest" description="Disordered" evidence="2">
    <location>
        <begin position="481"/>
        <end position="508"/>
    </location>
</feature>
<dbReference type="RefSeq" id="YP_004940061.1">
    <property type="nucleotide sequence ID" value="NC_016447.1"/>
</dbReference>
<accession>G8XUB0</accession>
<gene>
    <name evidence="3" type="primary">UL35</name>
</gene>
<comment type="subcellular location">
    <subcellularLocation>
        <location evidence="1">Host cell</location>
    </subcellularLocation>
</comment>
<dbReference type="InterPro" id="IPR006731">
    <property type="entry name" value="Herpes_pp85"/>
</dbReference>